<dbReference type="InterPro" id="IPR051161">
    <property type="entry name" value="Mannose-6P_isomerase_type2"/>
</dbReference>
<comment type="caution">
    <text evidence="2">The sequence shown here is derived from an EMBL/GenBank/DDBJ whole genome shotgun (WGS) entry which is preliminary data.</text>
</comment>
<feature type="domain" description="Nucleotidyl transferase" evidence="1">
    <location>
        <begin position="11"/>
        <end position="288"/>
    </location>
</feature>
<name>A0A9D2FXX2_9BACT</name>
<gene>
    <name evidence="2" type="ORF">H9966_02185</name>
</gene>
<dbReference type="Gene3D" id="3.90.550.10">
    <property type="entry name" value="Spore Coat Polysaccharide Biosynthesis Protein SpsA, Chain A"/>
    <property type="match status" value="1"/>
</dbReference>
<dbReference type="Proteomes" id="UP000824055">
    <property type="component" value="Unassembled WGS sequence"/>
</dbReference>
<keyword evidence="2" id="KW-0808">Transferase</keyword>
<dbReference type="PANTHER" id="PTHR46390:SF1">
    <property type="entry name" value="MANNOSE-1-PHOSPHATE GUANYLYLTRANSFERASE"/>
    <property type="match status" value="1"/>
</dbReference>
<sequence length="363" mass="41249">MNQPKDNFYCVILAGGKGRRLWPCSRSAKPKQFVDFFGTGRTQLQQTYDRMAKIVPPDHIYVATNMEYRELVKEQLPELPGENMLLEPIFRNTAASVSWACHRIGRRNACASIIAVPSDQLIMNEDAFRENALLGLEFVQAHDCFLTMGVKPTRPEPGYGYIQLGDPVGDNLYHVQSFTEKPEREFAKMFLESGEFYWNTGLFLSNARYIKESFSRLLPAVLRSFDAETKDFSIAAEEEYIQEHFSAYPNMSIDYGILEKSENVYVMKCDFGWADLGTWHGIYEARQKADGDNVVVDSDVTLDNCHGNVIKLPKGMLGVISGLEGFIVAEHDNVLLICRKEDSSSLIKKYVNEVQIRKGDEYV</sequence>
<dbReference type="InterPro" id="IPR005835">
    <property type="entry name" value="NTP_transferase_dom"/>
</dbReference>
<evidence type="ECO:0000313" key="3">
    <source>
        <dbReference type="Proteomes" id="UP000824055"/>
    </source>
</evidence>
<dbReference type="SUPFAM" id="SSF53448">
    <property type="entry name" value="Nucleotide-diphospho-sugar transferases"/>
    <property type="match status" value="1"/>
</dbReference>
<dbReference type="AlphaFoldDB" id="A0A9D2FXX2"/>
<evidence type="ECO:0000259" key="1">
    <source>
        <dbReference type="Pfam" id="PF00483"/>
    </source>
</evidence>
<dbReference type="Pfam" id="PF00483">
    <property type="entry name" value="NTP_transferase"/>
    <property type="match status" value="1"/>
</dbReference>
<dbReference type="CDD" id="cd02509">
    <property type="entry name" value="GDP-M1P_Guanylyltransferase"/>
    <property type="match status" value="1"/>
</dbReference>
<dbReference type="GO" id="GO:0009298">
    <property type="term" value="P:GDP-mannose biosynthetic process"/>
    <property type="evidence" value="ECO:0007669"/>
    <property type="project" value="TreeGrafter"/>
</dbReference>
<dbReference type="InterPro" id="IPR049577">
    <property type="entry name" value="GMPP_N"/>
</dbReference>
<organism evidence="2 3">
    <name type="scientific">Candidatus Prevotella avicola</name>
    <dbReference type="NCBI Taxonomy" id="2838738"/>
    <lineage>
        <taxon>Bacteria</taxon>
        <taxon>Pseudomonadati</taxon>
        <taxon>Bacteroidota</taxon>
        <taxon>Bacteroidia</taxon>
        <taxon>Bacteroidales</taxon>
        <taxon>Prevotellaceae</taxon>
        <taxon>Prevotella</taxon>
    </lineage>
</organism>
<accession>A0A9D2FXX2</accession>
<proteinExistence type="predicted"/>
<dbReference type="SUPFAM" id="SSF159283">
    <property type="entry name" value="Guanosine diphospho-D-mannose pyrophosphorylase/mannose-6-phosphate isomerase linker domain"/>
    <property type="match status" value="1"/>
</dbReference>
<reference evidence="2" key="1">
    <citation type="journal article" date="2021" name="PeerJ">
        <title>Extensive microbial diversity within the chicken gut microbiome revealed by metagenomics and culture.</title>
        <authorList>
            <person name="Gilroy R."/>
            <person name="Ravi A."/>
            <person name="Getino M."/>
            <person name="Pursley I."/>
            <person name="Horton D.L."/>
            <person name="Alikhan N.F."/>
            <person name="Baker D."/>
            <person name="Gharbi K."/>
            <person name="Hall N."/>
            <person name="Watson M."/>
            <person name="Adriaenssens E.M."/>
            <person name="Foster-Nyarko E."/>
            <person name="Jarju S."/>
            <person name="Secka A."/>
            <person name="Antonio M."/>
            <person name="Oren A."/>
            <person name="Chaudhuri R.R."/>
            <person name="La Ragione R."/>
            <person name="Hildebrand F."/>
            <person name="Pallen M.J."/>
        </authorList>
    </citation>
    <scope>NUCLEOTIDE SEQUENCE</scope>
    <source>
        <strain evidence="2">ChiHecec3B27-8219</strain>
    </source>
</reference>
<dbReference type="PANTHER" id="PTHR46390">
    <property type="entry name" value="MANNOSE-1-PHOSPHATE GUANYLYLTRANSFERASE"/>
    <property type="match status" value="1"/>
</dbReference>
<reference evidence="2" key="2">
    <citation type="submission" date="2021-04" db="EMBL/GenBank/DDBJ databases">
        <authorList>
            <person name="Gilroy R."/>
        </authorList>
    </citation>
    <scope>NUCLEOTIDE SEQUENCE</scope>
    <source>
        <strain evidence="2">ChiHecec3B27-8219</strain>
    </source>
</reference>
<dbReference type="InterPro" id="IPR029044">
    <property type="entry name" value="Nucleotide-diphossugar_trans"/>
</dbReference>
<protein>
    <submittedName>
        <fullName evidence="2">NTP transferase domain-containing protein</fullName>
    </submittedName>
</protein>
<evidence type="ECO:0000313" key="2">
    <source>
        <dbReference type="EMBL" id="HIZ68682.1"/>
    </source>
</evidence>
<dbReference type="GO" id="GO:0004475">
    <property type="term" value="F:mannose-1-phosphate guanylyltransferase (GTP) activity"/>
    <property type="evidence" value="ECO:0007669"/>
    <property type="project" value="InterPro"/>
</dbReference>
<dbReference type="EMBL" id="DXBE01000021">
    <property type="protein sequence ID" value="HIZ68682.1"/>
    <property type="molecule type" value="Genomic_DNA"/>
</dbReference>